<dbReference type="GO" id="GO:0005886">
    <property type="term" value="C:plasma membrane"/>
    <property type="evidence" value="ECO:0007669"/>
    <property type="project" value="UniProtKB-SubCell"/>
</dbReference>
<keyword evidence="4 7" id="KW-1133">Transmembrane helix</keyword>
<feature type="transmembrane region" description="Helical" evidence="7">
    <location>
        <begin position="282"/>
        <end position="298"/>
    </location>
</feature>
<reference evidence="9 10" key="1">
    <citation type="submission" date="2015-07" db="EMBL/GenBank/DDBJ databases">
        <title>Genome analysis of myxobacterium Chondromyces crocatus Cm c5 reveals a high potential for natural compound synthesis and the genetic basis for the loss of fruiting body formation.</title>
        <authorList>
            <person name="Zaburannyi N."/>
            <person name="Bunk B."/>
            <person name="Maier J."/>
            <person name="Overmann J."/>
            <person name="Mueller R."/>
        </authorList>
    </citation>
    <scope>NUCLEOTIDE SEQUENCE [LARGE SCALE GENOMIC DNA]</scope>
    <source>
        <strain evidence="9 10">Cm c5</strain>
    </source>
</reference>
<name>A0A0K1EFE4_CHOCO</name>
<feature type="domain" description="Membrane transport protein MMPL" evidence="8">
    <location>
        <begin position="674"/>
        <end position="847"/>
    </location>
</feature>
<evidence type="ECO:0000259" key="8">
    <source>
        <dbReference type="Pfam" id="PF03176"/>
    </source>
</evidence>
<sequence length="864" mass="94468">MEEKKSPRILQRLGAAQASRPWLFLLIAVLSMLPTGLLATQLGFKPDFSELLPDNKDSVIEMRRVSQRLPGITTLAITAEIADGKNRAALEKFVDTLTPRLEAFGRDEVALVDRGVHESRKFFDENKLLYAEVKDLQSARDELTERYEYEVQKQLGTLLDDSDPPPPITAASIRERLQQKTAEANKSTPATATATASKPGEPASDPYPGGYYMSPDGTFITVIVRTSVQGRAARQALLGKVEAAVAEVNPTQLDPTMKVGYTGDLVISAEEYEAIVSDLSEVGIGGVLGVLASVLIFFRKIRTVLVMGGSIAVGLVWTFGITYFAIGYLNSSTGFLVSIIAGNGINYGIMYMARYLEARRDGSPVTESIHIAHRDTWLPTLASSGTGMLAYGSLVVTDFRGFKHFGIIGGYAMIVCWAATYLFTPAFLAATERILPSFKPLAPGETRAGSRGYYGIVFSWLAHAAPKTVVAIAVLIGIGSTWLSYRYLAGDPMEYDMKNIRSESGSTPAVALSGRVGKVAGRLSQDGMAIMTDRLDQVPMLEAKLQERYDAAPADLKPFERVVTIYSLLPTQQVEKIPLIEEMERLVRRARNRGFIADKDWADIEPVLPKGKLEPIGIDDLPEQVARSFTERDGTRGRIVYIVPKSGFSVWDAKYLIRWADSFRYTELPTGEVIKGSGRAVIYADMIQAIIDDVPKATAVAAAGAILIILIAFRGHYRQALGVFLPWYLGVSLLFAFLYLRGIKLNFLNFMAVPITIGIGAEYAHNMMQRYRSEDGQRIDRVIVETGGAIVACALTTCIGYIVLMWSINRGIKSFGLAAATGEAVCLFAALLALPSSLVLVQRWKARQQQSALSGPLPQPSPQD</sequence>
<dbReference type="KEGG" id="ccro:CMC5_034550"/>
<feature type="transmembrane region" description="Helical" evidence="7">
    <location>
        <begin position="814"/>
        <end position="841"/>
    </location>
</feature>
<gene>
    <name evidence="9" type="ORF">CMC5_034550</name>
</gene>
<dbReference type="AlphaFoldDB" id="A0A0K1EFE4"/>
<feature type="transmembrane region" description="Helical" evidence="7">
    <location>
        <begin position="746"/>
        <end position="765"/>
    </location>
</feature>
<dbReference type="EMBL" id="CP012159">
    <property type="protein sequence ID" value="AKT39308.1"/>
    <property type="molecule type" value="Genomic_DNA"/>
</dbReference>
<dbReference type="Pfam" id="PF03176">
    <property type="entry name" value="MMPL"/>
    <property type="match status" value="2"/>
</dbReference>
<evidence type="ECO:0000256" key="6">
    <source>
        <dbReference type="SAM" id="MobiDB-lite"/>
    </source>
</evidence>
<keyword evidence="5 7" id="KW-0472">Membrane</keyword>
<evidence type="ECO:0000256" key="1">
    <source>
        <dbReference type="ARBA" id="ARBA00004651"/>
    </source>
</evidence>
<proteinExistence type="predicted"/>
<feature type="compositionally biased region" description="Low complexity" evidence="6">
    <location>
        <begin position="186"/>
        <end position="199"/>
    </location>
</feature>
<dbReference type="SUPFAM" id="SSF82866">
    <property type="entry name" value="Multidrug efflux transporter AcrB transmembrane domain"/>
    <property type="match status" value="2"/>
</dbReference>
<feature type="transmembrane region" description="Helical" evidence="7">
    <location>
        <begin position="335"/>
        <end position="356"/>
    </location>
</feature>
<evidence type="ECO:0000313" key="10">
    <source>
        <dbReference type="Proteomes" id="UP000067626"/>
    </source>
</evidence>
<evidence type="ECO:0000256" key="5">
    <source>
        <dbReference type="ARBA" id="ARBA00023136"/>
    </source>
</evidence>
<dbReference type="STRING" id="52.CMC5_034550"/>
<protein>
    <recommendedName>
        <fullName evidence="8">Membrane transport protein MMPL domain-containing protein</fullName>
    </recommendedName>
</protein>
<feature type="transmembrane region" description="Helical" evidence="7">
    <location>
        <begin position="720"/>
        <end position="740"/>
    </location>
</feature>
<evidence type="ECO:0000256" key="2">
    <source>
        <dbReference type="ARBA" id="ARBA00022475"/>
    </source>
</evidence>
<dbReference type="PANTHER" id="PTHR33406:SF13">
    <property type="entry name" value="MEMBRANE PROTEIN YDFJ"/>
    <property type="match status" value="1"/>
</dbReference>
<feature type="transmembrane region" description="Helical" evidence="7">
    <location>
        <begin position="786"/>
        <end position="808"/>
    </location>
</feature>
<evidence type="ECO:0000313" key="9">
    <source>
        <dbReference type="EMBL" id="AKT39308.1"/>
    </source>
</evidence>
<dbReference type="Gene3D" id="1.20.1640.10">
    <property type="entry name" value="Multidrug efflux transporter AcrB transmembrane domain"/>
    <property type="match status" value="2"/>
</dbReference>
<dbReference type="InterPro" id="IPR004869">
    <property type="entry name" value="MMPL_dom"/>
</dbReference>
<organism evidence="9 10">
    <name type="scientific">Chondromyces crocatus</name>
    <dbReference type="NCBI Taxonomy" id="52"/>
    <lineage>
        <taxon>Bacteria</taxon>
        <taxon>Pseudomonadati</taxon>
        <taxon>Myxococcota</taxon>
        <taxon>Polyangia</taxon>
        <taxon>Polyangiales</taxon>
        <taxon>Polyangiaceae</taxon>
        <taxon>Chondromyces</taxon>
    </lineage>
</organism>
<feature type="transmembrane region" description="Helical" evidence="7">
    <location>
        <begin position="21"/>
        <end position="44"/>
    </location>
</feature>
<keyword evidence="2" id="KW-1003">Cell membrane</keyword>
<feature type="domain" description="Membrane transport protein MMPL" evidence="8">
    <location>
        <begin position="51"/>
        <end position="435"/>
    </location>
</feature>
<keyword evidence="3 7" id="KW-0812">Transmembrane</keyword>
<dbReference type="RefSeq" id="WP_050431421.1">
    <property type="nucleotide sequence ID" value="NZ_CP012159.1"/>
</dbReference>
<evidence type="ECO:0000256" key="3">
    <source>
        <dbReference type="ARBA" id="ARBA00022692"/>
    </source>
</evidence>
<feature type="region of interest" description="Disordered" evidence="6">
    <location>
        <begin position="180"/>
        <end position="210"/>
    </location>
</feature>
<feature type="transmembrane region" description="Helical" evidence="7">
    <location>
        <begin position="408"/>
        <end position="431"/>
    </location>
</feature>
<accession>A0A0K1EFE4</accession>
<comment type="subcellular location">
    <subcellularLocation>
        <location evidence="1">Cell membrane</location>
        <topology evidence="1">Multi-pass membrane protein</topology>
    </subcellularLocation>
</comment>
<dbReference type="OrthoDB" id="49344at2"/>
<feature type="transmembrane region" description="Helical" evidence="7">
    <location>
        <begin position="305"/>
        <end position="329"/>
    </location>
</feature>
<dbReference type="Proteomes" id="UP000067626">
    <property type="component" value="Chromosome"/>
</dbReference>
<evidence type="ECO:0000256" key="7">
    <source>
        <dbReference type="SAM" id="Phobius"/>
    </source>
</evidence>
<keyword evidence="10" id="KW-1185">Reference proteome</keyword>
<dbReference type="PANTHER" id="PTHR33406">
    <property type="entry name" value="MEMBRANE PROTEIN MJ1562-RELATED"/>
    <property type="match status" value="1"/>
</dbReference>
<dbReference type="InterPro" id="IPR050545">
    <property type="entry name" value="Mycobact_MmpL"/>
</dbReference>
<evidence type="ECO:0000256" key="4">
    <source>
        <dbReference type="ARBA" id="ARBA00022989"/>
    </source>
</evidence>